<evidence type="ECO:0000313" key="1">
    <source>
        <dbReference type="EMBL" id="QHS83071.1"/>
    </source>
</evidence>
<dbReference type="AlphaFoldDB" id="A0A6C0AUW0"/>
<protein>
    <submittedName>
        <fullName evidence="1">Uncharacterized protein</fullName>
    </submittedName>
</protein>
<sequence length="115" mass="12956">MNCSGQSPDFAAALADSLSLTRYLLRAWGWYGELDTKRRELCVGHYTERCVLNAGGVLEGWRDAVQVLDDALCDLERRAATRVTRSMAQELSAIQRQLQLYDDIDDVLGLASMEW</sequence>
<accession>A0A6C0AUW0</accession>
<reference evidence="1" key="1">
    <citation type="journal article" date="2020" name="Nature">
        <title>Giant virus diversity and host interactions through global metagenomics.</title>
        <authorList>
            <person name="Schulz F."/>
            <person name="Roux S."/>
            <person name="Paez-Espino D."/>
            <person name="Jungbluth S."/>
            <person name="Walsh D.A."/>
            <person name="Denef V.J."/>
            <person name="McMahon K.D."/>
            <person name="Konstantinidis K.T."/>
            <person name="Eloe-Fadrosh E.A."/>
            <person name="Kyrpides N.C."/>
            <person name="Woyke T."/>
        </authorList>
    </citation>
    <scope>NUCLEOTIDE SEQUENCE</scope>
    <source>
        <strain evidence="1">GVMAG-S-1103017-74</strain>
    </source>
</reference>
<organism evidence="1">
    <name type="scientific">viral metagenome</name>
    <dbReference type="NCBI Taxonomy" id="1070528"/>
    <lineage>
        <taxon>unclassified sequences</taxon>
        <taxon>metagenomes</taxon>
        <taxon>organismal metagenomes</taxon>
    </lineage>
</organism>
<name>A0A6C0AUW0_9ZZZZ</name>
<proteinExistence type="predicted"/>
<dbReference type="EMBL" id="MN740865">
    <property type="protein sequence ID" value="QHS83071.1"/>
    <property type="molecule type" value="Genomic_DNA"/>
</dbReference>